<dbReference type="OrthoDB" id="4160379at2759"/>
<comment type="caution">
    <text evidence="1">The sequence shown here is derived from an EMBL/GenBank/DDBJ whole genome shotgun (WGS) entry which is preliminary data.</text>
</comment>
<evidence type="ECO:0000313" key="2">
    <source>
        <dbReference type="Proteomes" id="UP000799772"/>
    </source>
</evidence>
<sequence>WMRRTGWADTFAGADRYLLRRLTDPPTPHGYSLLLSRPGTDEICSSAEDEQALAVIGRAVDCFFDRCEDTARNTGHSARCWLRSQVSGRPYKAPFELPARESTRRRYRGLWKRLVYFLARLYRLDSGV</sequence>
<keyword evidence="2" id="KW-1185">Reference proteome</keyword>
<reference evidence="1" key="1">
    <citation type="journal article" date="2020" name="Stud. Mycol.">
        <title>101 Dothideomycetes genomes: a test case for predicting lifestyles and emergence of pathogens.</title>
        <authorList>
            <person name="Haridas S."/>
            <person name="Albert R."/>
            <person name="Binder M."/>
            <person name="Bloem J."/>
            <person name="Labutti K."/>
            <person name="Salamov A."/>
            <person name="Andreopoulos B."/>
            <person name="Baker S."/>
            <person name="Barry K."/>
            <person name="Bills G."/>
            <person name="Bluhm B."/>
            <person name="Cannon C."/>
            <person name="Castanera R."/>
            <person name="Culley D."/>
            <person name="Daum C."/>
            <person name="Ezra D."/>
            <person name="Gonzalez J."/>
            <person name="Henrissat B."/>
            <person name="Kuo A."/>
            <person name="Liang C."/>
            <person name="Lipzen A."/>
            <person name="Lutzoni F."/>
            <person name="Magnuson J."/>
            <person name="Mondo S."/>
            <person name="Nolan M."/>
            <person name="Ohm R."/>
            <person name="Pangilinan J."/>
            <person name="Park H.-J."/>
            <person name="Ramirez L."/>
            <person name="Alfaro M."/>
            <person name="Sun H."/>
            <person name="Tritt A."/>
            <person name="Yoshinaga Y."/>
            <person name="Zwiers L.-H."/>
            <person name="Turgeon B."/>
            <person name="Goodwin S."/>
            <person name="Spatafora J."/>
            <person name="Crous P."/>
            <person name="Grigoriev I."/>
        </authorList>
    </citation>
    <scope>NUCLEOTIDE SEQUENCE</scope>
    <source>
        <strain evidence="1">CBS 133067</strain>
    </source>
</reference>
<dbReference type="EMBL" id="ML978153">
    <property type="protein sequence ID" value="KAF2092347.1"/>
    <property type="molecule type" value="Genomic_DNA"/>
</dbReference>
<accession>A0A9P4I370</accession>
<gene>
    <name evidence="1" type="ORF">NA57DRAFT_8593</name>
</gene>
<dbReference type="AlphaFoldDB" id="A0A9P4I370"/>
<organism evidence="1 2">
    <name type="scientific">Rhizodiscina lignyota</name>
    <dbReference type="NCBI Taxonomy" id="1504668"/>
    <lineage>
        <taxon>Eukaryota</taxon>
        <taxon>Fungi</taxon>
        <taxon>Dikarya</taxon>
        <taxon>Ascomycota</taxon>
        <taxon>Pezizomycotina</taxon>
        <taxon>Dothideomycetes</taxon>
        <taxon>Pleosporomycetidae</taxon>
        <taxon>Aulographales</taxon>
        <taxon>Rhizodiscinaceae</taxon>
        <taxon>Rhizodiscina</taxon>
    </lineage>
</organism>
<evidence type="ECO:0000313" key="1">
    <source>
        <dbReference type="EMBL" id="KAF2092347.1"/>
    </source>
</evidence>
<feature type="non-terminal residue" evidence="1">
    <location>
        <position position="128"/>
    </location>
</feature>
<protein>
    <submittedName>
        <fullName evidence="1">Uncharacterized protein</fullName>
    </submittedName>
</protein>
<feature type="non-terminal residue" evidence="1">
    <location>
        <position position="1"/>
    </location>
</feature>
<dbReference type="Proteomes" id="UP000799772">
    <property type="component" value="Unassembled WGS sequence"/>
</dbReference>
<name>A0A9P4I370_9PEZI</name>
<proteinExistence type="predicted"/>